<proteinExistence type="predicted"/>
<keyword evidence="2" id="KW-1185">Reference proteome</keyword>
<comment type="caution">
    <text evidence="1">The sequence shown here is derived from an EMBL/GenBank/DDBJ whole genome shotgun (WGS) entry which is preliminary data.</text>
</comment>
<dbReference type="EMBL" id="LNTU01000001">
    <property type="protein sequence ID" value="KXF78537.1"/>
    <property type="molecule type" value="Genomic_DNA"/>
</dbReference>
<sequence>MVKGSGVLERQFYVDQGSNWYDYPPSKWDSDWGYSSLDDLHHLEANGVYIEPPWPSLSAAVRQQRIDQMYAAASIRKRWNGTGWESY</sequence>
<organism evidence="1 2">
    <name type="scientific">Paramesorhizobium deserti</name>
    <dbReference type="NCBI Taxonomy" id="1494590"/>
    <lineage>
        <taxon>Bacteria</taxon>
        <taxon>Pseudomonadati</taxon>
        <taxon>Pseudomonadota</taxon>
        <taxon>Alphaproteobacteria</taxon>
        <taxon>Hyphomicrobiales</taxon>
        <taxon>Phyllobacteriaceae</taxon>
        <taxon>Paramesorhizobium</taxon>
    </lineage>
</organism>
<protein>
    <submittedName>
        <fullName evidence="1">Uncharacterized protein</fullName>
    </submittedName>
</protein>
<evidence type="ECO:0000313" key="2">
    <source>
        <dbReference type="Proteomes" id="UP000070107"/>
    </source>
</evidence>
<dbReference type="Proteomes" id="UP000070107">
    <property type="component" value="Unassembled WGS sequence"/>
</dbReference>
<name>A0A135HZC0_9HYPH</name>
<gene>
    <name evidence="1" type="ORF">ATN84_01725</name>
</gene>
<dbReference type="STRING" id="1494590.ATN84_01725"/>
<dbReference type="AlphaFoldDB" id="A0A135HZC0"/>
<accession>A0A135HZC0</accession>
<evidence type="ECO:0000313" key="1">
    <source>
        <dbReference type="EMBL" id="KXF78537.1"/>
    </source>
</evidence>
<reference evidence="1 2" key="1">
    <citation type="submission" date="2015-11" db="EMBL/GenBank/DDBJ databases">
        <title>Draft genome sequence of Paramesorhizobium deserti A-3-E, a strain highly resistant to diverse beta-lactam antibiotics.</title>
        <authorList>
            <person name="Lv R."/>
            <person name="Yang X."/>
            <person name="Fang N."/>
            <person name="Guo J."/>
            <person name="Luo X."/>
            <person name="Peng F."/>
            <person name="Yang R."/>
            <person name="Cui Y."/>
            <person name="Fang C."/>
            <person name="Song Y."/>
        </authorList>
    </citation>
    <scope>NUCLEOTIDE SEQUENCE [LARGE SCALE GENOMIC DNA]</scope>
    <source>
        <strain evidence="1 2">A-3-E</strain>
    </source>
</reference>